<feature type="disulfide bond" evidence="13">
    <location>
        <begin position="169"/>
        <end position="184"/>
    </location>
</feature>
<dbReference type="AlphaFoldDB" id="A0A315VI44"/>
<evidence type="ECO:0000256" key="10">
    <source>
        <dbReference type="ARBA" id="ARBA00023176"/>
    </source>
</evidence>
<dbReference type="Gene3D" id="2.60.120.290">
    <property type="entry name" value="Spermadhesin, CUB domain"/>
    <property type="match status" value="1"/>
</dbReference>
<evidence type="ECO:0000256" key="12">
    <source>
        <dbReference type="ARBA" id="ARBA00037878"/>
    </source>
</evidence>
<dbReference type="FunFam" id="4.10.400.10:FF:000050">
    <property type="entry name" value="low-density lipoprotein receptor-related protein 10"/>
    <property type="match status" value="1"/>
</dbReference>
<feature type="region of interest" description="Disordered" evidence="14">
    <location>
        <begin position="378"/>
        <end position="452"/>
    </location>
</feature>
<accession>A0A315VI44</accession>
<dbReference type="Pfam" id="PF00057">
    <property type="entry name" value="Ldl_recept_a"/>
    <property type="match status" value="3"/>
</dbReference>
<feature type="disulfide bond" evidence="13">
    <location>
        <begin position="206"/>
        <end position="221"/>
    </location>
</feature>
<dbReference type="GO" id="GO:0006897">
    <property type="term" value="P:endocytosis"/>
    <property type="evidence" value="ECO:0007669"/>
    <property type="project" value="UniProtKB-KW"/>
</dbReference>
<gene>
    <name evidence="17" type="ORF">CCH79_00004801</name>
</gene>
<keyword evidence="10" id="KW-0168">Coated pit</keyword>
<dbReference type="SUPFAM" id="SSF49854">
    <property type="entry name" value="Spermadhesin, CUB domain"/>
    <property type="match status" value="1"/>
</dbReference>
<keyword evidence="9 13" id="KW-1015">Disulfide bond</keyword>
<dbReference type="InterPro" id="IPR000859">
    <property type="entry name" value="CUB_dom"/>
</dbReference>
<evidence type="ECO:0000256" key="14">
    <source>
        <dbReference type="SAM" id="MobiDB-lite"/>
    </source>
</evidence>
<evidence type="ECO:0000313" key="18">
    <source>
        <dbReference type="Proteomes" id="UP000250572"/>
    </source>
</evidence>
<keyword evidence="18" id="KW-1185">Reference proteome</keyword>
<dbReference type="EMBL" id="NHOQ01002268">
    <property type="protein sequence ID" value="PWA18831.1"/>
    <property type="molecule type" value="Genomic_DNA"/>
</dbReference>
<dbReference type="PROSITE" id="PS01209">
    <property type="entry name" value="LDLRA_1"/>
    <property type="match status" value="2"/>
</dbReference>
<keyword evidence="8 15" id="KW-0472">Membrane</keyword>
<dbReference type="PRINTS" id="PR00261">
    <property type="entry name" value="LDLRECEPTOR"/>
</dbReference>
<evidence type="ECO:0000256" key="11">
    <source>
        <dbReference type="ARBA" id="ARBA00023180"/>
    </source>
</evidence>
<comment type="subcellular location">
    <subcellularLocation>
        <location evidence="12">Membrane</location>
        <location evidence="12">Coated pit</location>
    </subcellularLocation>
    <subcellularLocation>
        <location evidence="1">Membrane</location>
        <topology evidence="1">Single-pass membrane protein</topology>
    </subcellularLocation>
</comment>
<comment type="caution">
    <text evidence="17">The sequence shown here is derived from an EMBL/GenBank/DDBJ whole genome shotgun (WGS) entry which is preliminary data.</text>
</comment>
<dbReference type="FunFam" id="4.10.400.10:FF:000034">
    <property type="entry name" value="Low-density lipoprotein receptor-related protein 2"/>
    <property type="match status" value="1"/>
</dbReference>
<feature type="region of interest" description="Disordered" evidence="14">
    <location>
        <begin position="476"/>
        <end position="546"/>
    </location>
</feature>
<keyword evidence="6" id="KW-0677">Repeat</keyword>
<feature type="disulfide bond" evidence="13">
    <location>
        <begin position="70"/>
        <end position="82"/>
    </location>
</feature>
<comment type="caution">
    <text evidence="13">Lacks conserved residue(s) required for the propagation of feature annotation.</text>
</comment>
<feature type="compositionally biased region" description="Low complexity" evidence="14">
    <location>
        <begin position="412"/>
        <end position="424"/>
    </location>
</feature>
<evidence type="ECO:0000256" key="5">
    <source>
        <dbReference type="ARBA" id="ARBA00022729"/>
    </source>
</evidence>
<name>A0A315VI44_GAMAF</name>
<comment type="similarity">
    <text evidence="2">Belongs to the LDLR family.</text>
</comment>
<feature type="domain" description="CUB" evidence="16">
    <location>
        <begin position="1"/>
        <end position="63"/>
    </location>
</feature>
<dbReference type="CDD" id="cd00112">
    <property type="entry name" value="LDLa"/>
    <property type="match status" value="3"/>
</dbReference>
<proteinExistence type="inferred from homology"/>
<feature type="disulfide bond" evidence="13">
    <location>
        <begin position="194"/>
        <end position="212"/>
    </location>
</feature>
<keyword evidence="3" id="KW-0254">Endocytosis</keyword>
<dbReference type="Gene3D" id="4.10.400.10">
    <property type="entry name" value="Low-density Lipoprotein Receptor"/>
    <property type="match status" value="3"/>
</dbReference>
<feature type="transmembrane region" description="Helical" evidence="15">
    <location>
        <begin position="229"/>
        <end position="252"/>
    </location>
</feature>
<evidence type="ECO:0000256" key="6">
    <source>
        <dbReference type="ARBA" id="ARBA00022737"/>
    </source>
</evidence>
<evidence type="ECO:0000256" key="9">
    <source>
        <dbReference type="ARBA" id="ARBA00023157"/>
    </source>
</evidence>
<evidence type="ECO:0000256" key="7">
    <source>
        <dbReference type="ARBA" id="ARBA00022989"/>
    </source>
</evidence>
<dbReference type="Proteomes" id="UP000250572">
    <property type="component" value="Unassembled WGS sequence"/>
</dbReference>
<dbReference type="InterPro" id="IPR035914">
    <property type="entry name" value="Sperma_CUB_dom_sf"/>
</dbReference>
<feature type="disulfide bond" evidence="13">
    <location>
        <begin position="187"/>
        <end position="199"/>
    </location>
</feature>
<feature type="disulfide bond" evidence="13">
    <location>
        <begin position="77"/>
        <end position="95"/>
    </location>
</feature>
<dbReference type="PROSITE" id="PS01180">
    <property type="entry name" value="CUB"/>
    <property type="match status" value="1"/>
</dbReference>
<dbReference type="InterPro" id="IPR050685">
    <property type="entry name" value="LDLR"/>
</dbReference>
<dbReference type="GO" id="GO:0005905">
    <property type="term" value="C:clathrin-coated pit"/>
    <property type="evidence" value="ECO:0007669"/>
    <property type="project" value="UniProtKB-KW"/>
</dbReference>
<keyword evidence="7 15" id="KW-1133">Transmembrane helix</keyword>
<dbReference type="STRING" id="33528.ENSGAFP00000031247"/>
<dbReference type="InterPro" id="IPR002172">
    <property type="entry name" value="LDrepeatLR_classA_rpt"/>
</dbReference>
<evidence type="ECO:0000313" key="17">
    <source>
        <dbReference type="EMBL" id="PWA18831.1"/>
    </source>
</evidence>
<dbReference type="CDD" id="cd00041">
    <property type="entry name" value="CUB"/>
    <property type="match status" value="1"/>
</dbReference>
<keyword evidence="5" id="KW-0732">Signal</keyword>
<keyword evidence="4 15" id="KW-0812">Transmembrane</keyword>
<dbReference type="InterPro" id="IPR036055">
    <property type="entry name" value="LDL_receptor-like_sf"/>
</dbReference>
<protein>
    <recommendedName>
        <fullName evidence="16">CUB domain-containing protein</fullName>
    </recommendedName>
</protein>
<dbReference type="SUPFAM" id="SSF57424">
    <property type="entry name" value="LDL receptor-like module"/>
    <property type="match status" value="4"/>
</dbReference>
<feature type="compositionally biased region" description="Low complexity" evidence="14">
    <location>
        <begin position="383"/>
        <end position="401"/>
    </location>
</feature>
<feature type="compositionally biased region" description="Acidic residues" evidence="14">
    <location>
        <begin position="537"/>
        <end position="546"/>
    </location>
</feature>
<dbReference type="PANTHER" id="PTHR24270">
    <property type="entry name" value="LOW-DENSITY LIPOPROTEIN RECEPTOR-RELATED"/>
    <property type="match status" value="1"/>
</dbReference>
<evidence type="ECO:0000256" key="13">
    <source>
        <dbReference type="PROSITE-ProRule" id="PRU00124"/>
    </source>
</evidence>
<keyword evidence="11" id="KW-0325">Glycoprotein</keyword>
<feature type="disulfide bond" evidence="13">
    <location>
        <begin position="89"/>
        <end position="104"/>
    </location>
</feature>
<evidence type="ECO:0000256" key="3">
    <source>
        <dbReference type="ARBA" id="ARBA00022583"/>
    </source>
</evidence>
<evidence type="ECO:0000256" key="2">
    <source>
        <dbReference type="ARBA" id="ARBA00009939"/>
    </source>
</evidence>
<evidence type="ECO:0000256" key="4">
    <source>
        <dbReference type="ARBA" id="ARBA00022692"/>
    </source>
</evidence>
<dbReference type="InterPro" id="IPR023415">
    <property type="entry name" value="LDLR_class-A_CS"/>
</dbReference>
<evidence type="ECO:0000256" key="8">
    <source>
        <dbReference type="ARBA" id="ARBA00023136"/>
    </source>
</evidence>
<evidence type="ECO:0000259" key="16">
    <source>
        <dbReference type="PROSITE" id="PS01180"/>
    </source>
</evidence>
<dbReference type="PROSITE" id="PS50068">
    <property type="entry name" value="LDLRA_2"/>
    <property type="match status" value="3"/>
</dbReference>
<evidence type="ECO:0000256" key="15">
    <source>
        <dbReference type="SAM" id="Phobius"/>
    </source>
</evidence>
<sequence>MESGGCSADWLLMTPTRSGESRLCGSVLPPPFISTRGRVWLYFHSGSNSAGQAQGFRLSYIRGHLGQSSCLSDEFLCGNGKCLPRSWKCNGQDECGDATDEHGCFPPPTEPLPSLCPPGEQGCYSDHQRCDGYWHCPSGRDEEACAVCPDGEFPCEGGGGACYAASERCNNQKRCPDGSDEKNCYDCQPGNFHCGTNLCIFEAWRCDGQEDCLDGSDERDCLAAVPRKVITAALIGSLVCSLLLVIALGCALKLHSLRNREYRAFETQMTRMEAEFVQREAPPSYGQLIAQGLIPPVEDFPAYNPTQASMLQNLRLAMRRQIRRHSTRRSSSSSSRRRLGQLWSRLFRPAGRARGHAALLDPAQPSQVTLGLHSYHTVREEGPPGAAGVGAAVQDAAEDGGSSTSPAVDLQASAPESPASPLSPHSVNSSDSEAPSPIGGVPPSDLAAAPPCHRRPSKKLVLELAINLKGVSLKRYSPVGPFSPVSPPAPESSFLTQPERRHPQGSVVTSPSESGPPLVEGEEFDDHFSVDVPSEERSEEDGEGAS</sequence>
<dbReference type="SMART" id="SM00192">
    <property type="entry name" value="LDLa"/>
    <property type="match status" value="4"/>
</dbReference>
<organism evidence="17 18">
    <name type="scientific">Gambusia affinis</name>
    <name type="common">Western mosquitofish</name>
    <name type="synonym">Heterandria affinis</name>
    <dbReference type="NCBI Taxonomy" id="33528"/>
    <lineage>
        <taxon>Eukaryota</taxon>
        <taxon>Metazoa</taxon>
        <taxon>Chordata</taxon>
        <taxon>Craniata</taxon>
        <taxon>Vertebrata</taxon>
        <taxon>Euteleostomi</taxon>
        <taxon>Actinopterygii</taxon>
        <taxon>Neopterygii</taxon>
        <taxon>Teleostei</taxon>
        <taxon>Neoteleostei</taxon>
        <taxon>Acanthomorphata</taxon>
        <taxon>Ovalentaria</taxon>
        <taxon>Atherinomorphae</taxon>
        <taxon>Cyprinodontiformes</taxon>
        <taxon>Poeciliidae</taxon>
        <taxon>Poeciliinae</taxon>
        <taxon>Gambusia</taxon>
    </lineage>
</organism>
<dbReference type="PANTHER" id="PTHR24270:SF22">
    <property type="entry name" value="LOW-DENSITY LIPOPROTEIN RECEPTOR-RELATED PROTEIN 3"/>
    <property type="match status" value="1"/>
</dbReference>
<reference evidence="17 18" key="1">
    <citation type="journal article" date="2018" name="G3 (Bethesda)">
        <title>A High-Quality Reference Genome for the Invasive Mosquitofish Gambusia affinis Using a Chicago Library.</title>
        <authorList>
            <person name="Hoffberg S.L."/>
            <person name="Troendle N.J."/>
            <person name="Glenn T.C."/>
            <person name="Mahmud O."/>
            <person name="Louha S."/>
            <person name="Chalopin D."/>
            <person name="Bennetzen J.L."/>
            <person name="Mauricio R."/>
        </authorList>
    </citation>
    <scope>NUCLEOTIDE SEQUENCE [LARGE SCALE GENOMIC DNA]</scope>
    <source>
        <strain evidence="17">NE01/NJP1002.9</strain>
        <tissue evidence="17">Muscle</tissue>
    </source>
</reference>
<dbReference type="GO" id="GO:0005886">
    <property type="term" value="C:plasma membrane"/>
    <property type="evidence" value="ECO:0007669"/>
    <property type="project" value="TreeGrafter"/>
</dbReference>
<evidence type="ECO:0000256" key="1">
    <source>
        <dbReference type="ARBA" id="ARBA00004167"/>
    </source>
</evidence>